<dbReference type="GO" id="GO:0006166">
    <property type="term" value="P:purine ribonucleoside salvage"/>
    <property type="evidence" value="ECO:0007669"/>
    <property type="project" value="TreeGrafter"/>
</dbReference>
<dbReference type="CDD" id="cd05799">
    <property type="entry name" value="PGM2"/>
    <property type="match status" value="1"/>
</dbReference>
<protein>
    <submittedName>
        <fullName evidence="12">Putative phosphoglucomutase</fullName>
    </submittedName>
</protein>
<comment type="cofactor">
    <cofactor evidence="1">
        <name>Mg(2+)</name>
        <dbReference type="ChEBI" id="CHEBI:18420"/>
    </cofactor>
</comment>
<keyword evidence="5 7" id="KW-0460">Magnesium</keyword>
<dbReference type="AlphaFoldDB" id="K6WPB9"/>
<evidence type="ECO:0000256" key="4">
    <source>
        <dbReference type="ARBA" id="ARBA00022723"/>
    </source>
</evidence>
<feature type="region of interest" description="Disordered" evidence="8">
    <location>
        <begin position="1"/>
        <end position="21"/>
    </location>
</feature>
<dbReference type="PANTHER" id="PTHR45745:SF1">
    <property type="entry name" value="PHOSPHOGLUCOMUTASE 2B-RELATED"/>
    <property type="match status" value="1"/>
</dbReference>
<dbReference type="STRING" id="1108045.GORHZ_018_00250"/>
<evidence type="ECO:0000256" key="2">
    <source>
        <dbReference type="ARBA" id="ARBA00010231"/>
    </source>
</evidence>
<dbReference type="eggNOG" id="COG1109">
    <property type="taxonomic scope" value="Bacteria"/>
</dbReference>
<comment type="caution">
    <text evidence="12">The sequence shown here is derived from an EMBL/GenBank/DDBJ whole genome shotgun (WGS) entry which is preliminary data.</text>
</comment>
<evidence type="ECO:0000256" key="6">
    <source>
        <dbReference type="ARBA" id="ARBA00023235"/>
    </source>
</evidence>
<dbReference type="Gene3D" id="3.40.120.10">
    <property type="entry name" value="Alpha-D-Glucose-1,6-Bisphosphate, subunit A, domain 3"/>
    <property type="match status" value="3"/>
</dbReference>
<dbReference type="InterPro" id="IPR005844">
    <property type="entry name" value="A-D-PHexomutase_a/b/a-I"/>
</dbReference>
<dbReference type="InterPro" id="IPR005841">
    <property type="entry name" value="Alpha-D-phosphohexomutase_SF"/>
</dbReference>
<dbReference type="SUPFAM" id="SSF55957">
    <property type="entry name" value="Phosphoglucomutase, C-terminal domain"/>
    <property type="match status" value="1"/>
</dbReference>
<dbReference type="SUPFAM" id="SSF53738">
    <property type="entry name" value="Phosphoglucomutase, first 3 domains"/>
    <property type="match status" value="3"/>
</dbReference>
<keyword evidence="4 7" id="KW-0479">Metal-binding</keyword>
<keyword evidence="13" id="KW-1185">Reference proteome</keyword>
<dbReference type="InterPro" id="IPR005845">
    <property type="entry name" value="A-D-PHexomutase_a/b/a-II"/>
</dbReference>
<evidence type="ECO:0000259" key="10">
    <source>
        <dbReference type="Pfam" id="PF02879"/>
    </source>
</evidence>
<proteinExistence type="inferred from homology"/>
<dbReference type="Gene3D" id="3.30.310.50">
    <property type="entry name" value="Alpha-D-phosphohexomutase, C-terminal domain"/>
    <property type="match status" value="1"/>
</dbReference>
<name>K6WPB9_9ACTN</name>
<evidence type="ECO:0000313" key="12">
    <source>
        <dbReference type="EMBL" id="GAB88364.1"/>
    </source>
</evidence>
<dbReference type="OrthoDB" id="9806956at2"/>
<reference evidence="12 13" key="1">
    <citation type="submission" date="2012-08" db="EMBL/GenBank/DDBJ databases">
        <title>Whole genome shotgun sequence of Gordonia rhizosphera NBRC 16068.</title>
        <authorList>
            <person name="Takarada H."/>
            <person name="Isaki S."/>
            <person name="Hosoyama A."/>
            <person name="Tsuchikane K."/>
            <person name="Katsumata H."/>
            <person name="Baba S."/>
            <person name="Ohji S."/>
            <person name="Yamazaki S."/>
            <person name="Fujita N."/>
        </authorList>
    </citation>
    <scope>NUCLEOTIDE SEQUENCE [LARGE SCALE GENOMIC DNA]</scope>
    <source>
        <strain evidence="12 13">NBRC 16068</strain>
    </source>
</reference>
<gene>
    <name evidence="12" type="ORF">GORHZ_018_00250</name>
</gene>
<evidence type="ECO:0000256" key="1">
    <source>
        <dbReference type="ARBA" id="ARBA00001946"/>
    </source>
</evidence>
<dbReference type="RefSeq" id="WP_006329649.1">
    <property type="nucleotide sequence ID" value="NZ_BAHC01000018.1"/>
</dbReference>
<evidence type="ECO:0000259" key="9">
    <source>
        <dbReference type="Pfam" id="PF02878"/>
    </source>
</evidence>
<dbReference type="InterPro" id="IPR036900">
    <property type="entry name" value="A-D-PHexomutase_C_sf"/>
</dbReference>
<evidence type="ECO:0000256" key="8">
    <source>
        <dbReference type="SAM" id="MobiDB-lite"/>
    </source>
</evidence>
<evidence type="ECO:0000256" key="5">
    <source>
        <dbReference type="ARBA" id="ARBA00022842"/>
    </source>
</evidence>
<dbReference type="PANTHER" id="PTHR45745">
    <property type="entry name" value="PHOSPHOMANNOMUTASE 45A"/>
    <property type="match status" value="1"/>
</dbReference>
<feature type="domain" description="Alpha-D-phosphohexomutase alpha/beta/alpha" evidence="11">
    <location>
        <begin position="307"/>
        <end position="404"/>
    </location>
</feature>
<dbReference type="InterPro" id="IPR016055">
    <property type="entry name" value="A-D-PHexomutase_a/b/a-I/II/III"/>
</dbReference>
<dbReference type="Pfam" id="PF02878">
    <property type="entry name" value="PGM_PMM_I"/>
    <property type="match status" value="1"/>
</dbReference>
<dbReference type="Proteomes" id="UP000008363">
    <property type="component" value="Unassembled WGS sequence"/>
</dbReference>
<evidence type="ECO:0000256" key="7">
    <source>
        <dbReference type="RuleBase" id="RU004326"/>
    </source>
</evidence>
<dbReference type="Pfam" id="PF02879">
    <property type="entry name" value="PGM_PMM_II"/>
    <property type="match status" value="1"/>
</dbReference>
<dbReference type="GO" id="GO:0000287">
    <property type="term" value="F:magnesium ion binding"/>
    <property type="evidence" value="ECO:0007669"/>
    <property type="project" value="InterPro"/>
</dbReference>
<dbReference type="GO" id="GO:0005975">
    <property type="term" value="P:carbohydrate metabolic process"/>
    <property type="evidence" value="ECO:0007669"/>
    <property type="project" value="InterPro"/>
</dbReference>
<evidence type="ECO:0000259" key="11">
    <source>
        <dbReference type="Pfam" id="PF02880"/>
    </source>
</evidence>
<dbReference type="EMBL" id="BAHC01000018">
    <property type="protein sequence ID" value="GAB88364.1"/>
    <property type="molecule type" value="Genomic_DNA"/>
</dbReference>
<dbReference type="PRINTS" id="PR00509">
    <property type="entry name" value="PGMPMM"/>
</dbReference>
<dbReference type="InterPro" id="IPR016066">
    <property type="entry name" value="A-D-PHexomutase_CS"/>
</dbReference>
<organism evidence="12 13">
    <name type="scientific">Gordonia rhizosphera NBRC 16068</name>
    <dbReference type="NCBI Taxonomy" id="1108045"/>
    <lineage>
        <taxon>Bacteria</taxon>
        <taxon>Bacillati</taxon>
        <taxon>Actinomycetota</taxon>
        <taxon>Actinomycetes</taxon>
        <taxon>Mycobacteriales</taxon>
        <taxon>Gordoniaceae</taxon>
        <taxon>Gordonia</taxon>
    </lineage>
</organism>
<feature type="domain" description="Alpha-D-phosphohexomutase alpha/beta/alpha" evidence="9">
    <location>
        <begin position="39"/>
        <end position="173"/>
    </location>
</feature>
<keyword evidence="6" id="KW-0413">Isomerase</keyword>
<evidence type="ECO:0000256" key="3">
    <source>
        <dbReference type="ARBA" id="ARBA00022553"/>
    </source>
</evidence>
<dbReference type="Pfam" id="PF02880">
    <property type="entry name" value="PGM_PMM_III"/>
    <property type="match status" value="1"/>
</dbReference>
<dbReference type="InterPro" id="IPR005846">
    <property type="entry name" value="A-D-PHexomutase_a/b/a-III"/>
</dbReference>
<feature type="compositionally biased region" description="Basic and acidic residues" evidence="8">
    <location>
        <begin position="1"/>
        <end position="10"/>
    </location>
</feature>
<evidence type="ECO:0000313" key="13">
    <source>
        <dbReference type="Proteomes" id="UP000008363"/>
    </source>
</evidence>
<sequence>MPVIDPRDWIADDPDPATRSELSALSPDQLAERFAENLHFGTAGLRGPVRAGPNGMNVAVVTRATWALGQWLIDHGHRGARVVVGRDARHGSRAFAKATAEVLAAQGFDVIVLAGTTPTPLVAFACRDTGAMAAVAVTASHNPPADNGYKVYVDGGAQIIPPADREIERLIESAPGANTVARQPVSPDDRSVRNTARYLDRLVERFGRVATPRVRIALTALHGVGGRIAVSALRRACFDDIHVVAGQFAPNPDFPTVAFPNPEEPGATDQVLALAQRVDADIAIALDPDADRCAIGTRVHGRWRMLTGDETGALLGAHLLATTTLTNPVVASTIVSGSLLAAVAASAGARHVTTLTGFKWLVRAGEPLLYAYEEAIGHCVDPAAVRDKDGIGAAVVAAMLTRHRVAMDSDLSAALDDLAVAHGVHVTAGRSIRVTDLDEITDLMAGLRRAPPTRLAGVAVGAHDYATRTDELRTDAVRLTGACADGTTVRVIARPSGTEPKLKYYIEVVAPPGRPDVEETTTRLRTLAADIAAALPDRSR</sequence>
<accession>K6WPB9</accession>
<comment type="similarity">
    <text evidence="2 7">Belongs to the phosphohexose mutase family.</text>
</comment>
<dbReference type="GO" id="GO:0008973">
    <property type="term" value="F:phosphopentomutase activity"/>
    <property type="evidence" value="ECO:0007669"/>
    <property type="project" value="TreeGrafter"/>
</dbReference>
<feature type="domain" description="Alpha-D-phosphohexomutase alpha/beta/alpha" evidence="10">
    <location>
        <begin position="197"/>
        <end position="295"/>
    </location>
</feature>
<keyword evidence="3" id="KW-0597">Phosphoprotein</keyword>
<dbReference type="PROSITE" id="PS00710">
    <property type="entry name" value="PGM_PMM"/>
    <property type="match status" value="1"/>
</dbReference>